<dbReference type="InterPro" id="IPR013083">
    <property type="entry name" value="Znf_RING/FYVE/PHD"/>
</dbReference>
<feature type="compositionally biased region" description="Basic residues" evidence="5">
    <location>
        <begin position="1"/>
        <end position="11"/>
    </location>
</feature>
<keyword evidence="9" id="KW-1185">Reference proteome</keyword>
<dbReference type="PANTHER" id="PTHR10782">
    <property type="entry name" value="ZINC FINGER MIZ DOMAIN-CONTAINING PROTEIN"/>
    <property type="match status" value="1"/>
</dbReference>
<accession>A0ABX2VS01</accession>
<dbReference type="Pfam" id="PF02891">
    <property type="entry name" value="zf-MIZ"/>
    <property type="match status" value="1"/>
</dbReference>
<evidence type="ECO:0000256" key="1">
    <source>
        <dbReference type="ARBA" id="ARBA00022723"/>
    </source>
</evidence>
<feature type="region of interest" description="Disordered" evidence="5">
    <location>
        <begin position="47"/>
        <end position="142"/>
    </location>
</feature>
<dbReference type="PANTHER" id="PTHR10782:SF4">
    <property type="entry name" value="TONALLI, ISOFORM E"/>
    <property type="match status" value="1"/>
</dbReference>
<reference evidence="9" key="2">
    <citation type="journal article" date="2015" name="PLoS Genet.">
        <title>The dynamic genome and transcriptome of the human fungal pathogen Blastomyces and close relative Emmonsia.</title>
        <authorList>
            <person name="Munoz J.F."/>
            <person name="Gauthier G.M."/>
            <person name="Desjardins C.A."/>
            <person name="Gallo J.E."/>
            <person name="Holder J."/>
            <person name="Sullivan T.D."/>
            <person name="Marty A.J."/>
            <person name="Carmen J.C."/>
            <person name="Chen Z."/>
            <person name="Ding L."/>
            <person name="Gujja S."/>
            <person name="Magrini V."/>
            <person name="Misas E."/>
            <person name="Mitreva M."/>
            <person name="Priest M."/>
            <person name="Saif S."/>
            <person name="Whiston E.A."/>
            <person name="Young S."/>
            <person name="Zeng Q."/>
            <person name="Goldman W.E."/>
            <person name="Mardis E.R."/>
            <person name="Taylor J.W."/>
            <person name="McEwen J.G."/>
            <person name="Clay O.K."/>
            <person name="Klein B.S."/>
            <person name="Cuomo C.A."/>
        </authorList>
    </citation>
    <scope>NUCLEOTIDE SEQUENCE [LARGE SCALE GENOMIC DNA]</scope>
    <source>
        <strain evidence="9">ER-3 / ATCC MYA-2586</strain>
    </source>
</reference>
<feature type="compositionally biased region" description="Polar residues" evidence="5">
    <location>
        <begin position="1049"/>
        <end position="1068"/>
    </location>
</feature>
<evidence type="ECO:0000313" key="7">
    <source>
        <dbReference type="EMBL" id="EEQ86634.1"/>
    </source>
</evidence>
<dbReference type="Gene3D" id="3.30.40.10">
    <property type="entry name" value="Zinc/RING finger domain, C3HC4 (zinc finger)"/>
    <property type="match status" value="1"/>
</dbReference>
<dbReference type="EMBL" id="EQ999974">
    <property type="protein sequence ID" value="EEQ86634.1"/>
    <property type="molecule type" value="Genomic_DNA"/>
</dbReference>
<gene>
    <name evidence="8" type="ORF">BDCG_01754</name>
</gene>
<feature type="compositionally biased region" description="Pro residues" evidence="5">
    <location>
        <begin position="126"/>
        <end position="137"/>
    </location>
</feature>
<organism evidence="8 9">
    <name type="scientific">Ajellomyces dermatitidis (strain ER-3 / ATCC MYA-2586)</name>
    <name type="common">Blastomyces dermatitidis</name>
    <dbReference type="NCBI Taxonomy" id="559297"/>
    <lineage>
        <taxon>Eukaryota</taxon>
        <taxon>Fungi</taxon>
        <taxon>Dikarya</taxon>
        <taxon>Ascomycota</taxon>
        <taxon>Pezizomycotina</taxon>
        <taxon>Eurotiomycetes</taxon>
        <taxon>Eurotiomycetidae</taxon>
        <taxon>Onygenales</taxon>
        <taxon>Ajellomycetaceae</taxon>
        <taxon>Blastomyces</taxon>
    </lineage>
</organism>
<feature type="region of interest" description="Disordered" evidence="5">
    <location>
        <begin position="1"/>
        <end position="23"/>
    </location>
</feature>
<keyword evidence="1" id="KW-0479">Metal-binding</keyword>
<evidence type="ECO:0000256" key="4">
    <source>
        <dbReference type="PROSITE-ProRule" id="PRU00452"/>
    </source>
</evidence>
<feature type="domain" description="SP-RING-type" evidence="6">
    <location>
        <begin position="909"/>
        <end position="1000"/>
    </location>
</feature>
<dbReference type="InterPro" id="IPR018527">
    <property type="entry name" value="Rubredoxin_Fe_BS"/>
</dbReference>
<evidence type="ECO:0000313" key="9">
    <source>
        <dbReference type="Proteomes" id="UP000002039"/>
    </source>
</evidence>
<feature type="compositionally biased region" description="Low complexity" evidence="5">
    <location>
        <begin position="255"/>
        <end position="271"/>
    </location>
</feature>
<feature type="region of interest" description="Disordered" evidence="5">
    <location>
        <begin position="1014"/>
        <end position="1077"/>
    </location>
</feature>
<sequence>MRTPQRPHNRRQSTDARHSELELSSLNSTLNKFVGARQKSWMLNLNSSPKSSILPPAQRPTPAPTPDQSTTIHSQSRESARGQGSLSTLESGSQRTPNSTQGQNGPVTPSLEQLRISPVPLNCPSQPEPSPVLPPASPNISNSRFERIPQTAPTADRQYTVLPSPDSHHRCSTRAVTESGPGDGSIPGAAPFPPHQTSRSLSGAVLQQRDPSLDAINGMRHSPLSISQTPRTAGNSPFLEVHRDKRVRIVPGNSAVPQPYQPQNAAPANTQSTSDMSNNSHAFLKPPTSEQFSWKKFVPILGRFSAPPGSGENNRILLLRTACENEDVFYIALHQVYCLHTISPGFLPPSKLGARQIAGLELVSQLLTQNGCLSKPFVEACASFPAPFGIVVQYYSIYPAVCDQVISFLGSMADRWLPFETSVAMRGYPPLIDELVDVFGFTSRTFRHIIFTACRRRLIGALDDGVTQAYARIFQINEEFYQQRPLRQYSANPISPAQIQSENEFLKTQYLQILEQYITLNRTVHGAITYQLPQRHQGTSFPIMGAGGPQPQTQNYVIQGPQQSPLPYAYPQVRSSYRSPAANSSQRPLQRGQQYASAPLPNSLYTTISSPTHAHAAASGRPMMAHPHSNSLSPISSEFVPLSDNTNTQLRHGAFIHSSVQPPRTSCTAAQSFYPKANNLLLPPAGVPPMETANPNPLVVGLHQAFLREKTMALTTKERGSDPTQLFQYLHGFAILPSSIQIGAPIRKFQFTITPEEYQKFPIRLNATAKHSSPVLGVSDGRRTYQLRCIKMTSPFTPLSENQWSVSDTTWPTAIYIHVNGIEHFVRRKPHFGRDLPLNIASSLKEGLNEMSITILWGAVERNSKATYAVAMEIVEFASPSRIGSFIQRQSYSTTLTQIKNRLTGLNTNDDDIAIVDEHITIDLVDPFTARIFNIGARTKFCAHMECFDLETFLMTRLPRLAKGHSMAEDWKCPICGSDARPKSLIMDDFFSAVRRELEETKQMEVKAILVRPDGSWEPKPEGNGNNNNSIRSSEPRSLKRKREPSEGGWTSASTNNGGQSNVSSKQPHTPEVIELN</sequence>
<evidence type="ECO:0000256" key="2">
    <source>
        <dbReference type="ARBA" id="ARBA00022771"/>
    </source>
</evidence>
<proteinExistence type="predicted"/>
<feature type="compositionally biased region" description="Polar residues" evidence="5">
    <location>
        <begin position="82"/>
        <end position="111"/>
    </location>
</feature>
<feature type="compositionally biased region" description="Basic and acidic residues" evidence="5">
    <location>
        <begin position="12"/>
        <end position="21"/>
    </location>
</feature>
<reference evidence="8" key="1">
    <citation type="submission" date="2009-02" db="EMBL/GenBank/DDBJ databases">
        <title>The Genome Sequence of Blastomyces dermatitidis strain ER-3.</title>
        <authorList>
            <consortium name="The Broad Institute Genome Sequencing Platform"/>
            <consortium name="Broad Institute Microbial Sequencing Center."/>
            <person name="Champion M."/>
            <person name="Cuomo C."/>
            <person name="Ma L.-J."/>
            <person name="Henn M.R."/>
            <person name="Klein B."/>
            <person name="Goldman B."/>
            <person name="Young S."/>
            <person name="Kodira C.D."/>
            <person name="Zeng Q."/>
            <person name="Koehrsen M."/>
            <person name="Alvarado L."/>
            <person name="Berlin A.M."/>
            <person name="Heiman D.I."/>
            <person name="Hepburn T.A."/>
            <person name="Saif S."/>
            <person name="Shea T.D."/>
            <person name="Shenoy N."/>
            <person name="Sykes S."/>
            <person name="Galagan J."/>
            <person name="Nusbaum C."/>
            <person name="Birren B."/>
        </authorList>
    </citation>
    <scope>NUCLEOTIDE SEQUENCE</scope>
    <source>
        <strain evidence="8">ER-3</strain>
    </source>
</reference>
<dbReference type="RefSeq" id="XP_045279731.1">
    <property type="nucleotide sequence ID" value="XM_045417289.1"/>
</dbReference>
<name>A0ABX2VS01_AJEDR</name>
<dbReference type="GeneID" id="69024302"/>
<keyword evidence="2 4" id="KW-0863">Zinc-finger</keyword>
<dbReference type="InterPro" id="IPR004181">
    <property type="entry name" value="Znf_MIZ"/>
</dbReference>
<feature type="region of interest" description="Disordered" evidence="5">
    <location>
        <begin position="612"/>
        <end position="636"/>
    </location>
</feature>
<protein>
    <submittedName>
        <fullName evidence="7 8">MIZ zinc finger protein</fullName>
    </submittedName>
</protein>
<keyword evidence="3" id="KW-0862">Zinc</keyword>
<evidence type="ECO:0000256" key="5">
    <source>
        <dbReference type="SAM" id="MobiDB-lite"/>
    </source>
</evidence>
<feature type="region of interest" description="Disordered" evidence="5">
    <location>
        <begin position="253"/>
        <end position="276"/>
    </location>
</feature>
<dbReference type="EMBL" id="EQ999974">
    <property type="protein sequence ID" value="OAT00004.1"/>
    <property type="molecule type" value="Genomic_DNA"/>
</dbReference>
<feature type="region of interest" description="Disordered" evidence="5">
    <location>
        <begin position="160"/>
        <end position="199"/>
    </location>
</feature>
<dbReference type="PROSITE" id="PS51044">
    <property type="entry name" value="ZF_SP_RING"/>
    <property type="match status" value="1"/>
</dbReference>
<dbReference type="RefSeq" id="XP_045274146.1">
    <property type="nucleotide sequence ID" value="XM_045417288.1"/>
</dbReference>
<evidence type="ECO:0000313" key="8">
    <source>
        <dbReference type="EMBL" id="OAT00004.1"/>
    </source>
</evidence>
<dbReference type="Proteomes" id="UP000002039">
    <property type="component" value="Unassembled WGS sequence"/>
</dbReference>
<evidence type="ECO:0000256" key="3">
    <source>
        <dbReference type="ARBA" id="ARBA00022833"/>
    </source>
</evidence>
<evidence type="ECO:0000259" key="6">
    <source>
        <dbReference type="PROSITE" id="PS51044"/>
    </source>
</evidence>
<dbReference type="PROSITE" id="PS00202">
    <property type="entry name" value="RUBREDOXIN"/>
    <property type="match status" value="1"/>
</dbReference>